<name>A0A6J4Q9Y8_9ACTN</name>
<accession>A0A6J4Q9Y8</accession>
<dbReference type="InterPro" id="IPR047655">
    <property type="entry name" value="Transpos_IS630-like"/>
</dbReference>
<dbReference type="NCBIfam" id="NF033545">
    <property type="entry name" value="transpos_IS630"/>
    <property type="match status" value="1"/>
</dbReference>
<dbReference type="PANTHER" id="PTHR46564:SF1">
    <property type="entry name" value="TRANSPOSASE"/>
    <property type="match status" value="1"/>
</dbReference>
<dbReference type="AlphaFoldDB" id="A0A6J4Q9Y8"/>
<dbReference type="EMBL" id="CADCVA010000318">
    <property type="protein sequence ID" value="CAA9435941.1"/>
    <property type="molecule type" value="Genomic_DNA"/>
</dbReference>
<gene>
    <name evidence="2" type="ORF">AVDCRST_MAG82-2465</name>
</gene>
<dbReference type="InterPro" id="IPR038717">
    <property type="entry name" value="Tc1-like_DDE_dom"/>
</dbReference>
<dbReference type="Pfam" id="PF13358">
    <property type="entry name" value="DDE_3"/>
    <property type="match status" value="1"/>
</dbReference>
<evidence type="ECO:0000259" key="1">
    <source>
        <dbReference type="Pfam" id="PF13358"/>
    </source>
</evidence>
<evidence type="ECO:0000313" key="2">
    <source>
        <dbReference type="EMBL" id="CAA9435941.1"/>
    </source>
</evidence>
<sequence length="183" mass="20222">MVSATLDARSLVFVDEMGTNTSLSPLYGWAKKGERTYCSVPRNRGKNTTLLSSMSVEGMGPSLAVEGATNRGVFETYIERVLRPTLRRAQVVVMDNLTAHKGERVRELIEQRGCELLYLPPYSPDFNPIEEAFAKIKGLMRKAEARSREALLEAMGTAISALGTEDARGFFGHCGYRVAVQPF</sequence>
<reference evidence="2" key="1">
    <citation type="submission" date="2020-02" db="EMBL/GenBank/DDBJ databases">
        <authorList>
            <person name="Meier V. D."/>
        </authorList>
    </citation>
    <scope>NUCLEOTIDE SEQUENCE</scope>
    <source>
        <strain evidence="2">AVDCRST_MAG82</strain>
    </source>
</reference>
<dbReference type="Gene3D" id="3.30.420.10">
    <property type="entry name" value="Ribonuclease H-like superfamily/Ribonuclease H"/>
    <property type="match status" value="1"/>
</dbReference>
<dbReference type="InterPro" id="IPR036397">
    <property type="entry name" value="RNaseH_sf"/>
</dbReference>
<organism evidence="2">
    <name type="scientific">uncultured Rubrobacteraceae bacterium</name>
    <dbReference type="NCBI Taxonomy" id="349277"/>
    <lineage>
        <taxon>Bacteria</taxon>
        <taxon>Bacillati</taxon>
        <taxon>Actinomycetota</taxon>
        <taxon>Rubrobacteria</taxon>
        <taxon>Rubrobacterales</taxon>
        <taxon>Rubrobacteraceae</taxon>
        <taxon>environmental samples</taxon>
    </lineage>
</organism>
<protein>
    <recommendedName>
        <fullName evidence="1">Tc1-like transposase DDE domain-containing protein</fullName>
    </recommendedName>
</protein>
<dbReference type="PANTHER" id="PTHR46564">
    <property type="entry name" value="TRANSPOSASE"/>
    <property type="match status" value="1"/>
</dbReference>
<dbReference type="GO" id="GO:0003676">
    <property type="term" value="F:nucleic acid binding"/>
    <property type="evidence" value="ECO:0007669"/>
    <property type="project" value="InterPro"/>
</dbReference>
<proteinExistence type="predicted"/>
<feature type="domain" description="Tc1-like transposase DDE" evidence="1">
    <location>
        <begin position="11"/>
        <end position="151"/>
    </location>
</feature>